<evidence type="ECO:0000256" key="1">
    <source>
        <dbReference type="SAM" id="MobiDB-lite"/>
    </source>
</evidence>
<dbReference type="AlphaFoldDB" id="A0A1B6MGR4"/>
<feature type="compositionally biased region" description="Polar residues" evidence="1">
    <location>
        <begin position="556"/>
        <end position="568"/>
    </location>
</feature>
<feature type="region of interest" description="Disordered" evidence="1">
    <location>
        <begin position="122"/>
        <end position="144"/>
    </location>
</feature>
<gene>
    <name evidence="2" type="ORF">g.4051</name>
</gene>
<name>A0A1B6MGR4_9HEMI</name>
<reference evidence="2" key="1">
    <citation type="submission" date="2015-11" db="EMBL/GenBank/DDBJ databases">
        <title>De novo transcriptome assembly of four potential Pierce s Disease insect vectors from Arizona vineyards.</title>
        <authorList>
            <person name="Tassone E.E."/>
        </authorList>
    </citation>
    <scope>NUCLEOTIDE SEQUENCE</scope>
</reference>
<accession>A0A1B6MGR4</accession>
<feature type="region of interest" description="Disordered" evidence="1">
    <location>
        <begin position="551"/>
        <end position="574"/>
    </location>
</feature>
<organism evidence="2">
    <name type="scientific">Graphocephala atropunctata</name>
    <dbReference type="NCBI Taxonomy" id="36148"/>
    <lineage>
        <taxon>Eukaryota</taxon>
        <taxon>Metazoa</taxon>
        <taxon>Ecdysozoa</taxon>
        <taxon>Arthropoda</taxon>
        <taxon>Hexapoda</taxon>
        <taxon>Insecta</taxon>
        <taxon>Pterygota</taxon>
        <taxon>Neoptera</taxon>
        <taxon>Paraneoptera</taxon>
        <taxon>Hemiptera</taxon>
        <taxon>Auchenorrhyncha</taxon>
        <taxon>Membracoidea</taxon>
        <taxon>Cicadellidae</taxon>
        <taxon>Cicadellinae</taxon>
        <taxon>Cicadellini</taxon>
        <taxon>Graphocephala</taxon>
    </lineage>
</organism>
<feature type="compositionally biased region" description="Polar residues" evidence="1">
    <location>
        <begin position="122"/>
        <end position="143"/>
    </location>
</feature>
<evidence type="ECO:0000313" key="2">
    <source>
        <dbReference type="EMBL" id="JAT35114.1"/>
    </source>
</evidence>
<dbReference type="EMBL" id="GEBQ01004863">
    <property type="protein sequence ID" value="JAT35114.1"/>
    <property type="molecule type" value="Transcribed_RNA"/>
</dbReference>
<sequence length="574" mass="65646">VICVRGRLEKKTFEHLKQMENNNKHIDFFKESTINTAINKLNDRNKQFENVMVRGNEYIPIICEEKDSNWEISYKKWTSDVTALQDSSPGLGLVQETALISKGQNKEDPLLQLHSLSKTTTPYNKETHVQTSSKNANTSNYESDWSKHEVPSDFIKYDSDSVSKDGNLNFSKRHCDSIQNTFCEGEIDNILYKNYLTSYDTTKQMCTGKNNITSIKSKDKGSKIINAIKFDKQFGNLNSLEFPEGLIGYKIRVTNPQTHSFPRVDSPFITHSRTSVDVAVQTEPLPILDWNVDNFKRQNEKSPTFFEDEIRHIIEPILSEPIQFFENTSLINYNSTVDLQSYTRQDGSDKTRMSRLEEPPLDDKSKFILDLNSSVIELQSRTQDQKCFSNCCYDQSIKCKAQNYSDLLMTKELGHSSLSAFFSHEYVTKNSGTKNHLIRKGEESSTKFESTVSFVKTRSTFSNAISNKSINGHIDFDESTVPIQGSYINIGKTPYETYKTKSSRTSSYKFVGKNQIHQNNIIQRNICDNELLTKKSGGKIQRLESKIVKDDGKSFRTPSNSKFSSPSITIKEKF</sequence>
<feature type="non-terminal residue" evidence="2">
    <location>
        <position position="1"/>
    </location>
</feature>
<protein>
    <submittedName>
        <fullName evidence="2">Uncharacterized protein</fullName>
    </submittedName>
</protein>
<proteinExistence type="predicted"/>